<name>A0ABR7GGD3_9FIRM</name>
<dbReference type="RefSeq" id="WP_118281441.1">
    <property type="nucleotide sequence ID" value="NZ_JACOPG010000003.1"/>
</dbReference>
<dbReference type="InterPro" id="IPR003731">
    <property type="entry name" value="Di-Nase_FeMo-co_biosynth"/>
</dbReference>
<evidence type="ECO:0000256" key="2">
    <source>
        <dbReference type="HAMAP-Rule" id="MF_00674"/>
    </source>
</evidence>
<evidence type="ECO:0000313" key="5">
    <source>
        <dbReference type="Proteomes" id="UP000643810"/>
    </source>
</evidence>
<dbReference type="HAMAP" id="MF_00674">
    <property type="entry name" value="UPF0251"/>
    <property type="match status" value="1"/>
</dbReference>
<dbReference type="InterPro" id="IPR002852">
    <property type="entry name" value="UPF0251"/>
</dbReference>
<organism evidence="4 5">
    <name type="scientific">Roseburia lenta</name>
    <dbReference type="NCBI Taxonomy" id="2763061"/>
    <lineage>
        <taxon>Bacteria</taxon>
        <taxon>Bacillati</taxon>
        <taxon>Bacillota</taxon>
        <taxon>Clostridia</taxon>
        <taxon>Lachnospirales</taxon>
        <taxon>Lachnospiraceae</taxon>
        <taxon>Roseburia</taxon>
    </lineage>
</organism>
<evidence type="ECO:0000313" key="4">
    <source>
        <dbReference type="EMBL" id="MBC5686516.1"/>
    </source>
</evidence>
<dbReference type="EMBL" id="JACOPG010000003">
    <property type="protein sequence ID" value="MBC5686516.1"/>
    <property type="molecule type" value="Genomic_DNA"/>
</dbReference>
<accession>A0ABR7GGD3</accession>
<protein>
    <recommendedName>
        <fullName evidence="2">UPF0251 protein H8R94_07885</fullName>
    </recommendedName>
</protein>
<sequence length="258" mass="27634">MPRPRKCRKVCHMPKVCNFVPVGQDENQATVVLTVDEFEAIRLIDEQGFSQEECSSYMQVARTTAQAIYNTARAKIATALVEGMPLRIEGGDYRLCEGKEDVCHCGGCQRHKYGARFQEKGEKQMRIAVTYEDGNIFQHFGHSEQFKLYDVEDGKIVNTQVVDTNGQGHGALAGFLTGAKVDVLICGGIGGGAQNALAQAGIQLYGGVAGSCDAAVEALLANNLGYNPNVECSHHGHGEGHSCGGHSCGEDKHGCSGN</sequence>
<keyword evidence="5" id="KW-1185">Reference proteome</keyword>
<comment type="similarity">
    <text evidence="1 2">Belongs to the UPF0251 family.</text>
</comment>
<reference evidence="4 5" key="1">
    <citation type="submission" date="2020-08" db="EMBL/GenBank/DDBJ databases">
        <title>Genome public.</title>
        <authorList>
            <person name="Liu C."/>
            <person name="Sun Q."/>
        </authorList>
    </citation>
    <scope>NUCLEOTIDE SEQUENCE [LARGE SCALE GENOMIC DNA]</scope>
    <source>
        <strain evidence="4 5">NSJ-9</strain>
    </source>
</reference>
<dbReference type="PANTHER" id="PTHR37478">
    <property type="match status" value="1"/>
</dbReference>
<comment type="caution">
    <text evidence="4">The sequence shown here is derived from an EMBL/GenBank/DDBJ whole genome shotgun (WGS) entry which is preliminary data.</text>
</comment>
<dbReference type="Pfam" id="PF02579">
    <property type="entry name" value="Nitro_FeMo-Co"/>
    <property type="match status" value="1"/>
</dbReference>
<dbReference type="InterPro" id="IPR036105">
    <property type="entry name" value="DiNase_FeMo-co_biosyn_sf"/>
</dbReference>
<feature type="domain" description="Dinitrogenase iron-molybdenum cofactor biosynthesis" evidence="3">
    <location>
        <begin position="133"/>
        <end position="220"/>
    </location>
</feature>
<evidence type="ECO:0000256" key="1">
    <source>
        <dbReference type="ARBA" id="ARBA00009350"/>
    </source>
</evidence>
<dbReference type="InterPro" id="IPR033913">
    <property type="entry name" value="MTH1175_dom"/>
</dbReference>
<dbReference type="Proteomes" id="UP000643810">
    <property type="component" value="Unassembled WGS sequence"/>
</dbReference>
<dbReference type="CDD" id="cd00851">
    <property type="entry name" value="MTH1175"/>
    <property type="match status" value="1"/>
</dbReference>
<dbReference type="PANTHER" id="PTHR37478:SF2">
    <property type="entry name" value="UPF0251 PROTEIN TK0562"/>
    <property type="match status" value="1"/>
</dbReference>
<proteinExistence type="inferred from homology"/>
<dbReference type="Pfam" id="PF02001">
    <property type="entry name" value="DUF134"/>
    <property type="match status" value="1"/>
</dbReference>
<dbReference type="SUPFAM" id="SSF53146">
    <property type="entry name" value="Nitrogenase accessory factor-like"/>
    <property type="match status" value="1"/>
</dbReference>
<evidence type="ECO:0000259" key="3">
    <source>
        <dbReference type="Pfam" id="PF02579"/>
    </source>
</evidence>
<dbReference type="Gene3D" id="3.30.420.130">
    <property type="entry name" value="Dinitrogenase iron-molybdenum cofactor biosynthesis domain"/>
    <property type="match status" value="1"/>
</dbReference>
<gene>
    <name evidence="4" type="ORF">H8R94_07885</name>
</gene>